<organism evidence="1 2">
    <name type="scientific">Parasutterella secunda</name>
    <dbReference type="NCBI Taxonomy" id="626947"/>
    <lineage>
        <taxon>Bacteria</taxon>
        <taxon>Pseudomonadati</taxon>
        <taxon>Pseudomonadota</taxon>
        <taxon>Betaproteobacteria</taxon>
        <taxon>Burkholderiales</taxon>
        <taxon>Sutterellaceae</taxon>
        <taxon>Parasutterella</taxon>
    </lineage>
</organism>
<dbReference type="EMBL" id="JACJKX010000007">
    <property type="protein sequence ID" value="MBM6928615.1"/>
    <property type="molecule type" value="Genomic_DNA"/>
</dbReference>
<name>A0ABS2GS29_9BURK</name>
<evidence type="ECO:0000313" key="1">
    <source>
        <dbReference type="EMBL" id="MBM6928615.1"/>
    </source>
</evidence>
<keyword evidence="2" id="KW-1185">Reference proteome</keyword>
<sequence length="108" mass="13020">MKTVKKVIHVQRTDRRISMIARHYGVTHQLNKTMEELFELFMTILKLRLMIFLGREKQAHFEHMYEEMSDVRIMIDQVEVLTASTARCREIRESKLERQLTRIQTEAK</sequence>
<evidence type="ECO:0008006" key="3">
    <source>
        <dbReference type="Google" id="ProtNLM"/>
    </source>
</evidence>
<evidence type="ECO:0000313" key="2">
    <source>
        <dbReference type="Proteomes" id="UP000777002"/>
    </source>
</evidence>
<dbReference type="RefSeq" id="WP_205050202.1">
    <property type="nucleotide sequence ID" value="NZ_JACJKX010000007.1"/>
</dbReference>
<comment type="caution">
    <text evidence="1">The sequence shown here is derived from an EMBL/GenBank/DDBJ whole genome shotgun (WGS) entry which is preliminary data.</text>
</comment>
<proteinExistence type="predicted"/>
<reference evidence="1 2" key="1">
    <citation type="journal article" date="2021" name="Sci. Rep.">
        <title>The distribution of antibiotic resistance genes in chicken gut microbiota commensals.</title>
        <authorList>
            <person name="Juricova H."/>
            <person name="Matiasovicova J."/>
            <person name="Kubasova T."/>
            <person name="Cejkova D."/>
            <person name="Rychlik I."/>
        </authorList>
    </citation>
    <scope>NUCLEOTIDE SEQUENCE [LARGE SCALE GENOMIC DNA]</scope>
    <source>
        <strain evidence="1 2">An562</strain>
    </source>
</reference>
<accession>A0ABS2GS29</accession>
<gene>
    <name evidence="1" type="ORF">H5985_04940</name>
</gene>
<protein>
    <recommendedName>
        <fullName evidence="3">Transposase</fullName>
    </recommendedName>
</protein>
<dbReference type="Proteomes" id="UP000777002">
    <property type="component" value="Unassembled WGS sequence"/>
</dbReference>